<proteinExistence type="predicted"/>
<dbReference type="AlphaFoldDB" id="A0A941JLN9"/>
<name>A0A941JLN9_9CHRO</name>
<accession>A0A941JLN9</accession>
<dbReference type="Proteomes" id="UP000767446">
    <property type="component" value="Unassembled WGS sequence"/>
</dbReference>
<comment type="caution">
    <text evidence="1">The sequence shown here is derived from an EMBL/GenBank/DDBJ whole genome shotgun (WGS) entry which is preliminary data.</text>
</comment>
<gene>
    <name evidence="1" type="ORF">DSM107014_05285</name>
</gene>
<evidence type="ECO:0000313" key="2">
    <source>
        <dbReference type="Proteomes" id="UP000767446"/>
    </source>
</evidence>
<dbReference type="EMBL" id="JADQBC010000026">
    <property type="protein sequence ID" value="MBR8827309.1"/>
    <property type="molecule type" value="Genomic_DNA"/>
</dbReference>
<sequence length="70" mass="8009">MIPDDSIDLVFSNDSLVHAEADVIESYLAQLSLKLKVNGVGFIQHSNLGNHLEEVDKMVKEYLWIRIKRL</sequence>
<organism evidence="1 2">
    <name type="scientific">Gomphosphaeria aponina SAG 52.96 = DSM 107014</name>
    <dbReference type="NCBI Taxonomy" id="1521640"/>
    <lineage>
        <taxon>Bacteria</taxon>
        <taxon>Bacillati</taxon>
        <taxon>Cyanobacteriota</taxon>
        <taxon>Cyanophyceae</taxon>
        <taxon>Oscillatoriophycideae</taxon>
        <taxon>Chroococcales</taxon>
        <taxon>Gomphosphaeriaceae</taxon>
        <taxon>Gomphosphaeria</taxon>
    </lineage>
</organism>
<dbReference type="SUPFAM" id="SSF53335">
    <property type="entry name" value="S-adenosyl-L-methionine-dependent methyltransferases"/>
    <property type="match status" value="1"/>
</dbReference>
<evidence type="ECO:0000313" key="1">
    <source>
        <dbReference type="EMBL" id="MBR8827309.1"/>
    </source>
</evidence>
<dbReference type="InterPro" id="IPR029063">
    <property type="entry name" value="SAM-dependent_MTases_sf"/>
</dbReference>
<protein>
    <submittedName>
        <fullName evidence="1">Uncharacterized protein</fullName>
    </submittedName>
</protein>
<dbReference type="Gene3D" id="3.40.50.150">
    <property type="entry name" value="Vaccinia Virus protein VP39"/>
    <property type="match status" value="1"/>
</dbReference>
<reference evidence="1" key="1">
    <citation type="submission" date="2021-02" db="EMBL/GenBank/DDBJ databases">
        <title>Metagenome analyses of Stigonema ocellatum DSM 106950, Chlorogloea purpurea SAG 13.99 and Gomphosphaeria aponina DSM 107014.</title>
        <authorList>
            <person name="Marter P."/>
            <person name="Huang S."/>
        </authorList>
    </citation>
    <scope>NUCLEOTIDE SEQUENCE</scope>
    <source>
        <strain evidence="1">JP213</strain>
    </source>
</reference>